<dbReference type="Proteomes" id="UP000075578">
    <property type="component" value="Unassembled WGS sequence"/>
</dbReference>
<dbReference type="InterPro" id="IPR006151">
    <property type="entry name" value="Shikm_DH/Glu-tRNA_Rdtase"/>
</dbReference>
<dbReference type="InterPro" id="IPR011342">
    <property type="entry name" value="Shikimate_DH"/>
</dbReference>
<feature type="binding site" evidence="6">
    <location>
        <position position="325"/>
    </location>
    <ligand>
        <name>shikimate</name>
        <dbReference type="ChEBI" id="CHEBI:36208"/>
    </ligand>
</feature>
<proteinExistence type="inferred from homology"/>
<comment type="function">
    <text evidence="6">Involved in the biosynthesis of the chorismate, which leads to the biosynthesis of aromatic amino acids. Catalyzes the reversible NADPH linked reduction of 3-dehydroshikimate (DHSA) to yield shikimate (SA).</text>
</comment>
<dbReference type="Gene3D" id="3.40.50.720">
    <property type="entry name" value="NAD(P)-binding Rossmann-like Domain"/>
    <property type="match status" value="1"/>
</dbReference>
<name>A0A150IRT2_9EURY</name>
<comment type="similarity">
    <text evidence="5">Belongs to the type-I 3-dehydroquinase family.</text>
</comment>
<keyword evidence="2 6" id="KW-0521">NADP</keyword>
<organism evidence="10 11">
    <name type="scientific">Candidatus Methanofastidiosum methylothiophilum</name>
    <dbReference type="NCBI Taxonomy" id="1705564"/>
    <lineage>
        <taxon>Archaea</taxon>
        <taxon>Methanobacteriati</taxon>
        <taxon>Methanobacteriota</taxon>
        <taxon>Stenosarchaea group</taxon>
        <taxon>Candidatus Methanofastidiosia</taxon>
        <taxon>Candidatus Methanofastidiosales</taxon>
        <taxon>Candidatus Methanofastidiosaceae</taxon>
        <taxon>Candidatus Methanofastidiosum</taxon>
    </lineage>
</organism>
<keyword evidence="3 6" id="KW-0560">Oxidoreductase</keyword>
<dbReference type="NCBIfam" id="TIGR01093">
    <property type="entry name" value="aroD"/>
    <property type="match status" value="1"/>
</dbReference>
<dbReference type="EC" id="1.1.1.25" evidence="6"/>
<feature type="binding site" evidence="5">
    <location>
        <position position="5"/>
    </location>
    <ligand>
        <name>3-dehydroquinate</name>
        <dbReference type="ChEBI" id="CHEBI:32364"/>
    </ligand>
</feature>
<feature type="active site" description="Proton donor/acceptor" evidence="5">
    <location>
        <position position="118"/>
    </location>
</feature>
<feature type="binding site" evidence="5">
    <location>
        <position position="209"/>
    </location>
    <ligand>
        <name>3-dehydroquinate</name>
        <dbReference type="ChEBI" id="CHEBI:32364"/>
    </ligand>
</feature>
<dbReference type="Pfam" id="PF01488">
    <property type="entry name" value="Shikimate_DH"/>
    <property type="match status" value="1"/>
</dbReference>
<dbReference type="HAMAP" id="MF_00222">
    <property type="entry name" value="Shikimate_DH_AroE"/>
    <property type="match status" value="1"/>
</dbReference>
<feature type="binding site" evidence="6">
    <location>
        <position position="466"/>
    </location>
    <ligand>
        <name>shikimate</name>
        <dbReference type="ChEBI" id="CHEBI:36208"/>
    </ligand>
</feature>
<dbReference type="Pfam" id="PF18317">
    <property type="entry name" value="SDH_C"/>
    <property type="match status" value="1"/>
</dbReference>
<dbReference type="InterPro" id="IPR013708">
    <property type="entry name" value="Shikimate_DH-bd_N"/>
</dbReference>
<accession>A0A150IRT2</accession>
<dbReference type="EC" id="4.2.1.10" evidence="5"/>
<dbReference type="InterPro" id="IPR001381">
    <property type="entry name" value="DHquinase_I"/>
</dbReference>
<evidence type="ECO:0000256" key="3">
    <source>
        <dbReference type="ARBA" id="ARBA00023002"/>
    </source>
</evidence>
<comment type="subunit">
    <text evidence="5">Homodimer.</text>
</comment>
<dbReference type="Pfam" id="PF08501">
    <property type="entry name" value="Shikimate_dh_N"/>
    <property type="match status" value="1"/>
</dbReference>
<dbReference type="Gene3D" id="3.20.20.70">
    <property type="entry name" value="Aldolase class I"/>
    <property type="match status" value="1"/>
</dbReference>
<dbReference type="HAMAP" id="MF_00214">
    <property type="entry name" value="AroD"/>
    <property type="match status" value="1"/>
</dbReference>
<evidence type="ECO:0000256" key="1">
    <source>
        <dbReference type="ARBA" id="ARBA00022605"/>
    </source>
</evidence>
<gene>
    <name evidence="6 10" type="primary">aroE</name>
    <name evidence="5" type="synonym">aroD</name>
    <name evidence="10" type="ORF">AMQ74_01660</name>
</gene>
<dbReference type="InterPro" id="IPR041121">
    <property type="entry name" value="SDH_C"/>
</dbReference>
<keyword evidence="1 5" id="KW-0028">Amino-acid biosynthesis</keyword>
<feature type="binding site" evidence="6">
    <location>
        <position position="285"/>
    </location>
    <ligand>
        <name>shikimate</name>
        <dbReference type="ChEBI" id="CHEBI:36208"/>
    </ligand>
</feature>
<evidence type="ECO:0000259" key="9">
    <source>
        <dbReference type="Pfam" id="PF18317"/>
    </source>
</evidence>
<comment type="caution">
    <text evidence="6">Lacks conserved residue(s) required for the propagation of feature annotation.</text>
</comment>
<dbReference type="GO" id="GO:0019632">
    <property type="term" value="P:shikimate metabolic process"/>
    <property type="evidence" value="ECO:0007669"/>
    <property type="project" value="InterPro"/>
</dbReference>
<dbReference type="GO" id="GO:0003855">
    <property type="term" value="F:3-dehydroquinate dehydratase activity"/>
    <property type="evidence" value="ECO:0007669"/>
    <property type="project" value="UniProtKB-UniRule"/>
</dbReference>
<dbReference type="GO" id="GO:0009073">
    <property type="term" value="P:aromatic amino acid family biosynthetic process"/>
    <property type="evidence" value="ECO:0007669"/>
    <property type="project" value="UniProtKB-KW"/>
</dbReference>
<comment type="catalytic activity">
    <reaction evidence="5">
        <text>3-dehydroquinate = 3-dehydroshikimate + H2O</text>
        <dbReference type="Rhea" id="RHEA:21096"/>
        <dbReference type="ChEBI" id="CHEBI:15377"/>
        <dbReference type="ChEBI" id="CHEBI:16630"/>
        <dbReference type="ChEBI" id="CHEBI:32364"/>
        <dbReference type="EC" id="4.2.1.10"/>
    </reaction>
</comment>
<feature type="binding site" evidence="6">
    <location>
        <position position="310"/>
    </location>
    <ligand>
        <name>shikimate</name>
        <dbReference type="ChEBI" id="CHEBI:36208"/>
    </ligand>
</feature>
<sequence length="497" mass="55403">MISASIMPTSQKEAIYLLEKALAQGDLAELRIDLIQDLDISEIGKRFDKNRIIVTNRKKEEGGLFEGSESERVLPLIEAMEEGFGFIDIEVSSKENLETLISKKFELNSKTNIISSYHNFKETPSTIKQIFDQMKNQGQDVIKIVGFANDISDNLIIRQLIHNAIADKKKIISFLMGEKGEISRILCNSWGSFTTYAPLNDQNNTAPGQVPLGILKDVYRISSIKNDFDIFGLIGNPVKESIGYYVHNKLFSYYDFNGIYLNFLVDDLSKFMNGFKGEFKGLCVTMPFKEQIMPYLDEVDEMALKIGAINTIKKTNGGLFGTNTDWLGALYSIEKVTKIKGKRVLILGAGGTGKAIAFGIENNGGELMISNRSRKKAEDLSKKIGAEIVPWEDRNDANFDILVNATKIGMGTGRDDCPMDEKFFDKDLSGITIFDAVYSPINTKLLQLSEKQGATVANGLDMYIGQAMAQFELWTGIKPSIEKMEQLSKEALKLRGA</sequence>
<feature type="binding site" evidence="6">
    <location>
        <position position="459"/>
    </location>
    <ligand>
        <name>NADP(+)</name>
        <dbReference type="ChEBI" id="CHEBI:58349"/>
    </ligand>
</feature>
<dbReference type="PANTHER" id="PTHR21089:SF1">
    <property type="entry name" value="BIFUNCTIONAL 3-DEHYDROQUINATE DEHYDRATASE_SHIKIMATE DEHYDROGENASE, CHLOROPLASTIC"/>
    <property type="match status" value="1"/>
</dbReference>
<feature type="binding site" evidence="6">
    <location>
        <position position="301"/>
    </location>
    <ligand>
        <name>NADP(+)</name>
        <dbReference type="ChEBI" id="CHEBI:58349"/>
    </ligand>
</feature>
<feature type="binding site" evidence="5">
    <location>
        <position position="57"/>
    </location>
    <ligand>
        <name>3-dehydroquinate</name>
        <dbReference type="ChEBI" id="CHEBI:32364"/>
    </ligand>
</feature>
<feature type="binding site" evidence="5">
    <location>
        <begin position="29"/>
        <end position="31"/>
    </location>
    <ligand>
        <name>3-dehydroquinate</name>
        <dbReference type="ChEBI" id="CHEBI:32364"/>
    </ligand>
</feature>
<dbReference type="CDD" id="cd01065">
    <property type="entry name" value="NAD_bind_Shikimate_DH"/>
    <property type="match status" value="1"/>
</dbReference>
<feature type="active site" description="Schiff-base intermediate with substrate" evidence="5">
    <location>
        <position position="143"/>
    </location>
</feature>
<protein>
    <recommendedName>
        <fullName evidence="5 6">Multifunctional fusion protein</fullName>
    </recommendedName>
    <domain>
        <recommendedName>
            <fullName evidence="5">3-dehydroquinate dehydratase</fullName>
            <shortName evidence="5">3-dehydroquinase</shortName>
            <ecNumber evidence="5">4.2.1.10</ecNumber>
        </recommendedName>
        <alternativeName>
            <fullName evidence="5">Type I DHQase</fullName>
        </alternativeName>
        <alternativeName>
            <fullName evidence="5">Type I dehydroquinase</fullName>
            <shortName evidence="5">DHQ1</shortName>
        </alternativeName>
    </domain>
    <domain>
        <recommendedName>
            <fullName evidence="6">Shikimate dehydrogenase (NADP(+))</fullName>
            <shortName evidence="6">SDH</shortName>
            <ecNumber evidence="6">1.1.1.25</ecNumber>
        </recommendedName>
    </domain>
</protein>
<dbReference type="CDD" id="cd00502">
    <property type="entry name" value="DHQase_I"/>
    <property type="match status" value="1"/>
</dbReference>
<dbReference type="NCBIfam" id="TIGR00507">
    <property type="entry name" value="aroE"/>
    <property type="match status" value="1"/>
</dbReference>
<dbReference type="Pfam" id="PF01487">
    <property type="entry name" value="DHquinase_I"/>
    <property type="match status" value="1"/>
</dbReference>
<dbReference type="SUPFAM" id="SSF51569">
    <property type="entry name" value="Aldolase"/>
    <property type="match status" value="1"/>
</dbReference>
<keyword evidence="4 5" id="KW-0057">Aromatic amino acid biosynthesis</keyword>
<dbReference type="InterPro" id="IPR013785">
    <property type="entry name" value="Aldolase_TIM"/>
</dbReference>
<evidence type="ECO:0000313" key="11">
    <source>
        <dbReference type="Proteomes" id="UP000075578"/>
    </source>
</evidence>
<comment type="pathway">
    <text evidence="6">Metabolic intermediate biosynthesis; chorismate biosynthesis; chorismate from D-erythrose 4-phosphate and phosphoenolpyruvate: step 4/7.</text>
</comment>
<feature type="domain" description="SDH C-terminal" evidence="9">
    <location>
        <begin position="459"/>
        <end position="486"/>
    </location>
</feature>
<comment type="similarity">
    <text evidence="6">Belongs to the shikimate dehydrogenase family.</text>
</comment>
<evidence type="ECO:0000259" key="8">
    <source>
        <dbReference type="Pfam" id="PF08501"/>
    </source>
</evidence>
<dbReference type="UniPathway" id="UPA00053">
    <property type="reaction ID" value="UER00086"/>
</dbReference>
<dbReference type="InterPro" id="IPR022893">
    <property type="entry name" value="Shikimate_DH_fam"/>
</dbReference>
<dbReference type="EMBL" id="LNGD01000153">
    <property type="protein sequence ID" value="KYC47677.1"/>
    <property type="molecule type" value="Genomic_DNA"/>
</dbReference>
<feature type="binding site" evidence="6">
    <location>
        <position position="436"/>
    </location>
    <ligand>
        <name>NADP(+)</name>
        <dbReference type="ChEBI" id="CHEBI:58349"/>
    </ligand>
</feature>
<dbReference type="InterPro" id="IPR036291">
    <property type="entry name" value="NAD(P)-bd_dom_sf"/>
</dbReference>
<reference evidence="10 11" key="1">
    <citation type="journal article" date="2016" name="ISME J.">
        <title>Chasing the elusive Euryarchaeota class WSA2: genomes reveal a uniquely fastidious methyl-reducing methanogen.</title>
        <authorList>
            <person name="Nobu M.K."/>
            <person name="Narihiro T."/>
            <person name="Kuroda K."/>
            <person name="Mei R."/>
            <person name="Liu W.T."/>
        </authorList>
    </citation>
    <scope>NUCLEOTIDE SEQUENCE [LARGE SCALE GENOMIC DNA]</scope>
    <source>
        <strain evidence="10">U1lsi0528_Bin089</strain>
    </source>
</reference>
<dbReference type="Gene3D" id="3.40.50.10860">
    <property type="entry name" value="Leucine Dehydrogenase, chain A, domain 1"/>
    <property type="match status" value="1"/>
</dbReference>
<dbReference type="GO" id="GO:0008652">
    <property type="term" value="P:amino acid biosynthetic process"/>
    <property type="evidence" value="ECO:0007669"/>
    <property type="project" value="UniProtKB-KW"/>
</dbReference>
<dbReference type="PANTHER" id="PTHR21089">
    <property type="entry name" value="SHIKIMATE DEHYDROGENASE"/>
    <property type="match status" value="1"/>
</dbReference>
<feature type="binding site" evidence="5">
    <location>
        <position position="184"/>
    </location>
    <ligand>
        <name>3-dehydroquinate</name>
        <dbReference type="ChEBI" id="CHEBI:32364"/>
    </ligand>
</feature>
<comment type="caution">
    <text evidence="10">The sequence shown here is derived from an EMBL/GenBank/DDBJ whole genome shotgun (WGS) entry which is preliminary data.</text>
</comment>
<dbReference type="GO" id="GO:0050661">
    <property type="term" value="F:NADP binding"/>
    <property type="evidence" value="ECO:0007669"/>
    <property type="project" value="InterPro"/>
</dbReference>
<feature type="active site" description="Proton acceptor" evidence="6">
    <location>
        <position position="289"/>
    </location>
</feature>
<dbReference type="SUPFAM" id="SSF51735">
    <property type="entry name" value="NAD(P)-binding Rossmann-fold domains"/>
    <property type="match status" value="1"/>
</dbReference>
<comment type="pathway">
    <text evidence="5">Metabolic intermediate biosynthesis; chorismate biosynthesis; chorismate from D-erythrose 4-phosphate and phosphoenolpyruvate: step 3/7.</text>
</comment>
<comment type="function">
    <text evidence="5">Involved in the third step of the chorismate pathway, which leads to the biosynthesis of aromatic amino acids. Catalyzes the cis-dehydration of 3-dehydroquinate (DHQ) and introduces the first double bond of the aromatic ring to yield 3-dehydroshikimate.</text>
</comment>
<evidence type="ECO:0000256" key="2">
    <source>
        <dbReference type="ARBA" id="ARBA00022857"/>
    </source>
</evidence>
<evidence type="ECO:0000313" key="10">
    <source>
        <dbReference type="EMBL" id="KYC47677.1"/>
    </source>
</evidence>
<evidence type="ECO:0000256" key="6">
    <source>
        <dbReference type="HAMAP-Rule" id="MF_00222"/>
    </source>
</evidence>
<feature type="domain" description="Quinate/shikimate 5-dehydrogenase/glutamyl-tRNA reductase" evidence="7">
    <location>
        <begin position="335"/>
        <end position="406"/>
    </location>
</feature>
<dbReference type="GO" id="GO:0009423">
    <property type="term" value="P:chorismate biosynthetic process"/>
    <property type="evidence" value="ECO:0007669"/>
    <property type="project" value="UniProtKB-UniRule"/>
</dbReference>
<comment type="catalytic activity">
    <reaction evidence="6">
        <text>shikimate + NADP(+) = 3-dehydroshikimate + NADPH + H(+)</text>
        <dbReference type="Rhea" id="RHEA:17737"/>
        <dbReference type="ChEBI" id="CHEBI:15378"/>
        <dbReference type="ChEBI" id="CHEBI:16630"/>
        <dbReference type="ChEBI" id="CHEBI:36208"/>
        <dbReference type="ChEBI" id="CHEBI:57783"/>
        <dbReference type="ChEBI" id="CHEBI:58349"/>
        <dbReference type="EC" id="1.1.1.25"/>
    </reaction>
</comment>
<keyword evidence="5" id="KW-0456">Lyase</keyword>
<dbReference type="GO" id="GO:0004764">
    <property type="term" value="F:shikimate 3-dehydrogenase (NADP+) activity"/>
    <property type="evidence" value="ECO:0007669"/>
    <property type="project" value="UniProtKB-UniRule"/>
</dbReference>
<feature type="domain" description="Shikimate dehydrogenase substrate binding N-terminal" evidence="8">
    <location>
        <begin position="233"/>
        <end position="312"/>
    </location>
</feature>
<feature type="binding site" evidence="6">
    <location>
        <position position="438"/>
    </location>
    <ligand>
        <name>shikimate</name>
        <dbReference type="ChEBI" id="CHEBI:36208"/>
    </ligand>
</feature>
<dbReference type="AlphaFoldDB" id="A0A150IRT2"/>
<evidence type="ECO:0000256" key="4">
    <source>
        <dbReference type="ARBA" id="ARBA00023141"/>
    </source>
</evidence>
<feature type="binding site" evidence="5">
    <location>
        <position position="205"/>
    </location>
    <ligand>
        <name>3-dehydroquinate</name>
        <dbReference type="ChEBI" id="CHEBI:32364"/>
    </ligand>
</feature>
<dbReference type="InterPro" id="IPR046346">
    <property type="entry name" value="Aminoacid_DH-like_N_sf"/>
</dbReference>
<keyword evidence="5" id="KW-0704">Schiff base</keyword>
<evidence type="ECO:0000259" key="7">
    <source>
        <dbReference type="Pfam" id="PF01488"/>
    </source>
</evidence>
<evidence type="ECO:0000256" key="5">
    <source>
        <dbReference type="HAMAP-Rule" id="MF_00214"/>
    </source>
</evidence>
<dbReference type="SUPFAM" id="SSF53223">
    <property type="entry name" value="Aminoacid dehydrogenase-like, N-terminal domain"/>
    <property type="match status" value="1"/>
</dbReference>